<keyword evidence="11" id="KW-1133">Transmembrane helix</keyword>
<feature type="active site" evidence="10">
    <location>
        <position position="266"/>
    </location>
</feature>
<comment type="similarity">
    <text evidence="1 10">Belongs to the thiolase-like superfamily. FabH family.</text>
</comment>
<evidence type="ECO:0000313" key="15">
    <source>
        <dbReference type="Proteomes" id="UP001161497"/>
    </source>
</evidence>
<keyword evidence="11" id="KW-0812">Transmembrane</keyword>
<proteinExistence type="inferred from homology"/>
<dbReference type="Gene3D" id="3.40.47.10">
    <property type="match status" value="1"/>
</dbReference>
<dbReference type="PANTHER" id="PTHR34069:SF2">
    <property type="entry name" value="BETA-KETOACYL-[ACYL-CARRIER-PROTEIN] SYNTHASE III"/>
    <property type="match status" value="1"/>
</dbReference>
<comment type="pathway">
    <text evidence="10">Lipid metabolism; fatty acid biosynthesis.</text>
</comment>
<comment type="subcellular location">
    <subcellularLocation>
        <location evidence="10">Cytoplasm</location>
    </subcellularLocation>
</comment>
<evidence type="ECO:0000313" key="14">
    <source>
        <dbReference type="EMBL" id="CAI9085775.1"/>
    </source>
</evidence>
<dbReference type="InterPro" id="IPR013747">
    <property type="entry name" value="ACP_syn_III_C"/>
</dbReference>
<gene>
    <name evidence="10 14" type="primary">fabH</name>
    <name evidence="14" type="ORF">MFUM_1431</name>
</gene>
<keyword evidence="9 10" id="KW-0012">Acyltransferase</keyword>
<evidence type="ECO:0000256" key="7">
    <source>
        <dbReference type="ARBA" id="ARBA00023160"/>
    </source>
</evidence>
<evidence type="ECO:0000256" key="1">
    <source>
        <dbReference type="ARBA" id="ARBA00008642"/>
    </source>
</evidence>
<comment type="domain">
    <text evidence="10">The last Arg residue of the ACP-binding site is essential for the weak association between ACP/AcpP and FabH.</text>
</comment>
<dbReference type="SUPFAM" id="SSF53901">
    <property type="entry name" value="Thiolase-like"/>
    <property type="match status" value="1"/>
</dbReference>
<evidence type="ECO:0000259" key="13">
    <source>
        <dbReference type="Pfam" id="PF08545"/>
    </source>
</evidence>
<evidence type="ECO:0000256" key="10">
    <source>
        <dbReference type="HAMAP-Rule" id="MF_01815"/>
    </source>
</evidence>
<dbReference type="InterPro" id="IPR013751">
    <property type="entry name" value="ACP_syn_III_N"/>
</dbReference>
<keyword evidence="2 10" id="KW-0963">Cytoplasm</keyword>
<feature type="domain" description="Beta-ketoacyl-[acyl-carrier-protein] synthase III C-terminal" evidence="12">
    <location>
        <begin position="250"/>
        <end position="339"/>
    </location>
</feature>
<dbReference type="GO" id="GO:0004312">
    <property type="term" value="F:fatty acid synthase activity"/>
    <property type="evidence" value="ECO:0007669"/>
    <property type="project" value="UniProtKB-EC"/>
</dbReference>
<dbReference type="InterPro" id="IPR016039">
    <property type="entry name" value="Thiolase-like"/>
</dbReference>
<name>A0ABN8XGJ6_9BACT</name>
<dbReference type="GO" id="GO:0004313">
    <property type="term" value="F:[acyl-carrier-protein] S-acetyltransferase activity"/>
    <property type="evidence" value="ECO:0007669"/>
    <property type="project" value="UniProtKB-EC"/>
</dbReference>
<feature type="domain" description="Beta-ketoacyl-[acyl-carrier-protein] synthase III N-terminal" evidence="13">
    <location>
        <begin position="120"/>
        <end position="198"/>
    </location>
</feature>
<dbReference type="EMBL" id="OX458932">
    <property type="protein sequence ID" value="CAI9085775.1"/>
    <property type="molecule type" value="Genomic_DNA"/>
</dbReference>
<evidence type="ECO:0000256" key="8">
    <source>
        <dbReference type="ARBA" id="ARBA00023268"/>
    </source>
</evidence>
<evidence type="ECO:0000259" key="12">
    <source>
        <dbReference type="Pfam" id="PF08541"/>
    </source>
</evidence>
<feature type="active site" evidence="10">
    <location>
        <position position="126"/>
    </location>
</feature>
<feature type="region of interest" description="ACP-binding" evidence="10">
    <location>
        <begin position="267"/>
        <end position="271"/>
    </location>
</feature>
<accession>A0ABN8XGJ6</accession>
<dbReference type="GO" id="GO:0004321">
    <property type="term" value="F:fatty-acyl-CoA synthase activity"/>
    <property type="evidence" value="ECO:0007669"/>
    <property type="project" value="UniProtKB-EC"/>
</dbReference>
<keyword evidence="6 10" id="KW-0443">Lipid metabolism</keyword>
<keyword evidence="15" id="KW-1185">Reference proteome</keyword>
<dbReference type="NCBIfam" id="TIGR00747">
    <property type="entry name" value="fabH"/>
    <property type="match status" value="1"/>
</dbReference>
<comment type="subunit">
    <text evidence="10">Homodimer.</text>
</comment>
<keyword evidence="5 10" id="KW-0276">Fatty acid metabolism</keyword>
<evidence type="ECO:0000256" key="4">
    <source>
        <dbReference type="ARBA" id="ARBA00022679"/>
    </source>
</evidence>
<evidence type="ECO:0000256" key="9">
    <source>
        <dbReference type="ARBA" id="ARBA00023315"/>
    </source>
</evidence>
<dbReference type="Proteomes" id="UP001161497">
    <property type="component" value="Chromosome"/>
</dbReference>
<dbReference type="InterPro" id="IPR004655">
    <property type="entry name" value="FabH"/>
</dbReference>
<reference evidence="14" key="1">
    <citation type="submission" date="2023-03" db="EMBL/GenBank/DDBJ databases">
        <authorList>
            <person name="Cremers G."/>
            <person name="Picone N."/>
        </authorList>
    </citation>
    <scope>NUCLEOTIDE SEQUENCE</scope>
    <source>
        <strain evidence="14">Sample_alias</strain>
    </source>
</reference>
<keyword evidence="7 10" id="KW-0275">Fatty acid biosynthesis</keyword>
<evidence type="ECO:0000256" key="11">
    <source>
        <dbReference type="SAM" id="Phobius"/>
    </source>
</evidence>
<sequence length="357" mass="39063">MNLSKSTKEPLCQLPEVVIVGTGTYLPSKILTNYDLEKMVDTTDQWITERTGIKERRIANEKETPSEMGAEAALIALQNAGLTPEDLDLIIVATTTPDTIFPSTACYIQQKIGARTIPAFDIQAACSGFIYAFVLASHIVSTGSARYILVVGAEKLSTIIDWTDRNTCVLFGDGAGAAIIAAGKDKNKRLSFNIGADGSHWQTLYIPAGGSKLPLTPQNINHKLHYLHMVGKKVFKLAIDSMEQSLLRCLKNAGRSLEDIACIIPHQANLRIIEALSQRLHIPSEKFFVNMEKYGNTSSACIPIALHEAIISNRIKDGDIIVLVSFGAGITWGSVLFEYKTKKMESLKKEEIALIGQ</sequence>
<evidence type="ECO:0000256" key="6">
    <source>
        <dbReference type="ARBA" id="ARBA00023098"/>
    </source>
</evidence>
<dbReference type="CDD" id="cd00830">
    <property type="entry name" value="KAS_III"/>
    <property type="match status" value="1"/>
</dbReference>
<dbReference type="GO" id="GO:0033818">
    <property type="term" value="F:beta-ketoacyl-acyl-carrier-protein synthase III activity"/>
    <property type="evidence" value="ECO:0007669"/>
    <property type="project" value="UniProtKB-EC"/>
</dbReference>
<comment type="function">
    <text evidence="10">Catalyzes the condensation reaction of fatty acid synthesis by the addition to an acyl acceptor of two carbons from malonyl-ACP. Catalyzes the first condensation reaction which initiates fatty acid synthesis and may therefore play a role in governing the total rate of fatty acid production. Possesses both acetoacetyl-ACP synthase and acetyl transacylase activities. Its substrate specificity determines the biosynthesis of branched-chain and/or straight-chain of fatty acids.</text>
</comment>
<dbReference type="PANTHER" id="PTHR34069">
    <property type="entry name" value="3-OXOACYL-[ACYL-CARRIER-PROTEIN] SYNTHASE 3"/>
    <property type="match status" value="1"/>
</dbReference>
<keyword evidence="11" id="KW-0472">Membrane</keyword>
<dbReference type="RefSeq" id="WP_009061387.1">
    <property type="nucleotide sequence ID" value="NZ_JAHXRZ010000011.1"/>
</dbReference>
<protein>
    <recommendedName>
        <fullName evidence="10">Beta-ketoacyl-[acyl-carrier-protein] synthase III</fullName>
        <shortName evidence="10">Beta-ketoacyl-ACP synthase III</shortName>
        <shortName evidence="10">KAS III</shortName>
        <ecNumber evidence="10">2.3.1.180</ecNumber>
    </recommendedName>
    <alternativeName>
        <fullName evidence="10">3-oxoacyl-[acyl-carrier-protein] synthase 3</fullName>
    </alternativeName>
    <alternativeName>
        <fullName evidence="10">3-oxoacyl-[acyl-carrier-protein] synthase III</fullName>
    </alternativeName>
</protein>
<dbReference type="Pfam" id="PF08545">
    <property type="entry name" value="ACP_syn_III"/>
    <property type="match status" value="1"/>
</dbReference>
<evidence type="ECO:0000256" key="5">
    <source>
        <dbReference type="ARBA" id="ARBA00022832"/>
    </source>
</evidence>
<keyword evidence="4 10" id="KW-0808">Transferase</keyword>
<dbReference type="Pfam" id="PF08541">
    <property type="entry name" value="ACP_syn_III_C"/>
    <property type="match status" value="1"/>
</dbReference>
<keyword evidence="3 10" id="KW-0444">Lipid biosynthesis</keyword>
<comment type="catalytic activity">
    <reaction evidence="10">
        <text>malonyl-[ACP] + acetyl-CoA + H(+) = 3-oxobutanoyl-[ACP] + CO2 + CoA</text>
        <dbReference type="Rhea" id="RHEA:12080"/>
        <dbReference type="Rhea" id="RHEA-COMP:9623"/>
        <dbReference type="Rhea" id="RHEA-COMP:9625"/>
        <dbReference type="ChEBI" id="CHEBI:15378"/>
        <dbReference type="ChEBI" id="CHEBI:16526"/>
        <dbReference type="ChEBI" id="CHEBI:57287"/>
        <dbReference type="ChEBI" id="CHEBI:57288"/>
        <dbReference type="ChEBI" id="CHEBI:78449"/>
        <dbReference type="ChEBI" id="CHEBI:78450"/>
        <dbReference type="EC" id="2.3.1.180"/>
    </reaction>
</comment>
<feature type="transmembrane region" description="Helical" evidence="11">
    <location>
        <begin position="320"/>
        <end position="339"/>
    </location>
</feature>
<evidence type="ECO:0000256" key="3">
    <source>
        <dbReference type="ARBA" id="ARBA00022516"/>
    </source>
</evidence>
<keyword evidence="8 10" id="KW-0511">Multifunctional enzyme</keyword>
<dbReference type="HAMAP" id="MF_01815">
    <property type="entry name" value="FabH"/>
    <property type="match status" value="1"/>
</dbReference>
<evidence type="ECO:0000256" key="2">
    <source>
        <dbReference type="ARBA" id="ARBA00022490"/>
    </source>
</evidence>
<feature type="active site" evidence="10">
    <location>
        <position position="296"/>
    </location>
</feature>
<organism evidence="14 15">
    <name type="scientific">Candidatus Methylacidiphilum fumarolicum</name>
    <dbReference type="NCBI Taxonomy" id="591154"/>
    <lineage>
        <taxon>Bacteria</taxon>
        <taxon>Pseudomonadati</taxon>
        <taxon>Verrucomicrobiota</taxon>
        <taxon>Methylacidiphilae</taxon>
        <taxon>Methylacidiphilales</taxon>
        <taxon>Methylacidiphilaceae</taxon>
        <taxon>Methylacidiphilum (ex Ratnadevi et al. 2023)</taxon>
    </lineage>
</organism>
<dbReference type="NCBIfam" id="NF006829">
    <property type="entry name" value="PRK09352.1"/>
    <property type="match status" value="1"/>
</dbReference>
<dbReference type="EC" id="2.3.1.180" evidence="10"/>